<dbReference type="Proteomes" id="UP000321525">
    <property type="component" value="Unassembled WGS sequence"/>
</dbReference>
<comment type="caution">
    <text evidence="1">The sequence shown here is derived from an EMBL/GenBank/DDBJ whole genome shotgun (WGS) entry which is preliminary data.</text>
</comment>
<sequence length="128" mass="14855">MIEIKNYIFSLEKINLSLNIYQVIIILEKHLRKFIFAILLFFITSSNGEQGYSIVDEKNSNTAQPLIFDVSSDIECDVEPDLLITSNKTNNRINQITYLFNDSTNKNIILLNEKFQYLRPRAPPLNIV</sequence>
<evidence type="ECO:0000313" key="1">
    <source>
        <dbReference type="EMBL" id="TWX61024.1"/>
    </source>
</evidence>
<keyword evidence="2" id="KW-1185">Reference proteome</keyword>
<proteinExistence type="predicted"/>
<reference evidence="1 2" key="1">
    <citation type="submission" date="2019-08" db="EMBL/GenBank/DDBJ databases">
        <title>Genomes of sea-ice associated Colwellia species.</title>
        <authorList>
            <person name="Bowman J.P."/>
        </authorList>
    </citation>
    <scope>NUCLEOTIDE SEQUENCE [LARGE SCALE GENOMIC DNA]</scope>
    <source>
        <strain evidence="1 2">ACAM 607</strain>
    </source>
</reference>
<dbReference type="RefSeq" id="WP_146798930.1">
    <property type="nucleotide sequence ID" value="NZ_VOLP01000008.1"/>
</dbReference>
<gene>
    <name evidence="1" type="ORF">ESZ26_06425</name>
</gene>
<organism evidence="1 2">
    <name type="scientific">Colwellia hornerae</name>
    <dbReference type="NCBI Taxonomy" id="89402"/>
    <lineage>
        <taxon>Bacteria</taxon>
        <taxon>Pseudomonadati</taxon>
        <taxon>Pseudomonadota</taxon>
        <taxon>Gammaproteobacteria</taxon>
        <taxon>Alteromonadales</taxon>
        <taxon>Colwelliaceae</taxon>
        <taxon>Colwellia</taxon>
    </lineage>
</organism>
<dbReference type="EMBL" id="VOLR01000007">
    <property type="protein sequence ID" value="TWX61024.1"/>
    <property type="molecule type" value="Genomic_DNA"/>
</dbReference>
<name>A0ABY3HEJ4_9GAMM</name>
<evidence type="ECO:0000313" key="2">
    <source>
        <dbReference type="Proteomes" id="UP000321525"/>
    </source>
</evidence>
<protein>
    <submittedName>
        <fullName evidence="1">Uncharacterized protein</fullName>
    </submittedName>
</protein>
<accession>A0ABY3HEJ4</accession>